<name>A0AAF0Y592_9TREE</name>
<reference evidence="1" key="1">
    <citation type="submission" date="2023-10" db="EMBL/GenBank/DDBJ databases">
        <authorList>
            <person name="Noh H."/>
        </authorList>
    </citation>
    <scope>NUCLEOTIDE SEQUENCE</scope>
    <source>
        <strain evidence="1">DUCC4014</strain>
    </source>
</reference>
<sequence>MPTPEPHLALLTPADDGLVHEAGLVLADAFDPGENHLQRALFAGVELDAVREATRLQMLQIVYRGVRDKEVWVASAASAASGGERSPIGAVMIVSPPASKDARDTRPATPYDAALDAVTPPETAAAFAQLNEQSWAKQAAAYDPPKEEGYHVSMLGTAAEYYARLGFSLLDRNTFDVRGVPVTFWIMAKSAEPEAAAAGA</sequence>
<dbReference type="AlphaFoldDB" id="A0AAF0Y592"/>
<accession>A0AAF0Y592</accession>
<protein>
    <submittedName>
        <fullName evidence="1">Uncharacterized protein</fullName>
    </submittedName>
</protein>
<dbReference type="GeneID" id="87804798"/>
<evidence type="ECO:0000313" key="1">
    <source>
        <dbReference type="EMBL" id="WOO77991.1"/>
    </source>
</evidence>
<dbReference type="RefSeq" id="XP_062624023.1">
    <property type="nucleotide sequence ID" value="XM_062768039.1"/>
</dbReference>
<keyword evidence="2" id="KW-1185">Reference proteome</keyword>
<dbReference type="EMBL" id="CP086714">
    <property type="protein sequence ID" value="WOO77991.1"/>
    <property type="molecule type" value="Genomic_DNA"/>
</dbReference>
<evidence type="ECO:0000313" key="2">
    <source>
        <dbReference type="Proteomes" id="UP000827549"/>
    </source>
</evidence>
<gene>
    <name evidence="1" type="ORF">LOC62_01G001543</name>
</gene>
<proteinExistence type="predicted"/>
<organism evidence="1 2">
    <name type="scientific">Vanrija pseudolonga</name>
    <dbReference type="NCBI Taxonomy" id="143232"/>
    <lineage>
        <taxon>Eukaryota</taxon>
        <taxon>Fungi</taxon>
        <taxon>Dikarya</taxon>
        <taxon>Basidiomycota</taxon>
        <taxon>Agaricomycotina</taxon>
        <taxon>Tremellomycetes</taxon>
        <taxon>Trichosporonales</taxon>
        <taxon>Trichosporonaceae</taxon>
        <taxon>Vanrija</taxon>
    </lineage>
</organism>
<dbReference type="Proteomes" id="UP000827549">
    <property type="component" value="Chromosome 1"/>
</dbReference>